<feature type="non-terminal residue" evidence="2">
    <location>
        <position position="192"/>
    </location>
</feature>
<feature type="transmembrane region" description="Helical" evidence="1">
    <location>
        <begin position="123"/>
        <end position="147"/>
    </location>
</feature>
<protein>
    <submittedName>
        <fullName evidence="2">Uncharacterized protein</fullName>
    </submittedName>
</protein>
<dbReference type="EMBL" id="JASPKZ010007259">
    <property type="protein sequence ID" value="KAJ9585585.1"/>
    <property type="molecule type" value="Genomic_DNA"/>
</dbReference>
<reference evidence="2" key="1">
    <citation type="journal article" date="2023" name="IScience">
        <title>Live-bearing cockroach genome reveals convergent evolutionary mechanisms linked to viviparity in insects and beyond.</title>
        <authorList>
            <person name="Fouks B."/>
            <person name="Harrison M.C."/>
            <person name="Mikhailova A.A."/>
            <person name="Marchal E."/>
            <person name="English S."/>
            <person name="Carruthers M."/>
            <person name="Jennings E.C."/>
            <person name="Chiamaka E.L."/>
            <person name="Frigard R.A."/>
            <person name="Pippel M."/>
            <person name="Attardo G.M."/>
            <person name="Benoit J.B."/>
            <person name="Bornberg-Bauer E."/>
            <person name="Tobe S.S."/>
        </authorList>
    </citation>
    <scope>NUCLEOTIDE SEQUENCE</scope>
    <source>
        <strain evidence="2">Stay&amp;Tobe</strain>
    </source>
</reference>
<evidence type="ECO:0000256" key="1">
    <source>
        <dbReference type="SAM" id="Phobius"/>
    </source>
</evidence>
<gene>
    <name evidence="2" type="ORF">L9F63_002615</name>
</gene>
<accession>A0AAD7ZS43</accession>
<comment type="caution">
    <text evidence="2">The sequence shown here is derived from an EMBL/GenBank/DDBJ whole genome shotgun (WGS) entry which is preliminary data.</text>
</comment>
<reference evidence="2" key="2">
    <citation type="submission" date="2023-05" db="EMBL/GenBank/DDBJ databases">
        <authorList>
            <person name="Fouks B."/>
        </authorList>
    </citation>
    <scope>NUCLEOTIDE SEQUENCE</scope>
    <source>
        <strain evidence="2">Stay&amp;Tobe</strain>
        <tissue evidence="2">Testes</tissue>
    </source>
</reference>
<feature type="non-terminal residue" evidence="2">
    <location>
        <position position="1"/>
    </location>
</feature>
<keyword evidence="1" id="KW-0812">Transmembrane</keyword>
<sequence length="192" mass="22117">KKVKICGLTETNRYAQQLISKLPTHRYMQCKTPSSPFNSENHYQKNLKLPNDLMDLKKFCEKSAHKCSTYVILEVSVFMTVLKSVIVVSVDHWWRFLMLYIALIAAETFCCTSYIMIDVALSLVISTISAVLMLKSIPHLFALFSLIPEFLKEYISSFQEQCRDARSLSDVQHICRTTGYLSKDMKENIQQA</sequence>
<keyword evidence="3" id="KW-1185">Reference proteome</keyword>
<feature type="transmembrane region" description="Helical" evidence="1">
    <location>
        <begin position="70"/>
        <end position="90"/>
    </location>
</feature>
<organism evidence="2 3">
    <name type="scientific">Diploptera punctata</name>
    <name type="common">Pacific beetle cockroach</name>
    <dbReference type="NCBI Taxonomy" id="6984"/>
    <lineage>
        <taxon>Eukaryota</taxon>
        <taxon>Metazoa</taxon>
        <taxon>Ecdysozoa</taxon>
        <taxon>Arthropoda</taxon>
        <taxon>Hexapoda</taxon>
        <taxon>Insecta</taxon>
        <taxon>Pterygota</taxon>
        <taxon>Neoptera</taxon>
        <taxon>Polyneoptera</taxon>
        <taxon>Dictyoptera</taxon>
        <taxon>Blattodea</taxon>
        <taxon>Blaberoidea</taxon>
        <taxon>Blaberidae</taxon>
        <taxon>Diplopterinae</taxon>
        <taxon>Diploptera</taxon>
    </lineage>
</organism>
<evidence type="ECO:0000313" key="3">
    <source>
        <dbReference type="Proteomes" id="UP001233999"/>
    </source>
</evidence>
<dbReference type="AlphaFoldDB" id="A0AAD7ZS43"/>
<keyword evidence="1" id="KW-1133">Transmembrane helix</keyword>
<feature type="transmembrane region" description="Helical" evidence="1">
    <location>
        <begin position="97"/>
        <end position="117"/>
    </location>
</feature>
<proteinExistence type="predicted"/>
<keyword evidence="1" id="KW-0472">Membrane</keyword>
<name>A0AAD7ZS43_DIPPU</name>
<dbReference type="Proteomes" id="UP001233999">
    <property type="component" value="Unassembled WGS sequence"/>
</dbReference>
<evidence type="ECO:0000313" key="2">
    <source>
        <dbReference type="EMBL" id="KAJ9585585.1"/>
    </source>
</evidence>